<evidence type="ECO:0000259" key="2">
    <source>
        <dbReference type="Pfam" id="PF09832"/>
    </source>
</evidence>
<dbReference type="InterPro" id="IPR018637">
    <property type="entry name" value="DUF2059"/>
</dbReference>
<dbReference type="OrthoDB" id="7830101at2"/>
<organism evidence="3 4">
    <name type="scientific">Pseudosulfitobacter pseudonitzschiae</name>
    <dbReference type="NCBI Taxonomy" id="1402135"/>
    <lineage>
        <taxon>Bacteria</taxon>
        <taxon>Pseudomonadati</taxon>
        <taxon>Pseudomonadota</taxon>
        <taxon>Alphaproteobacteria</taxon>
        <taxon>Rhodobacterales</taxon>
        <taxon>Roseobacteraceae</taxon>
        <taxon>Pseudosulfitobacter</taxon>
    </lineage>
</organism>
<feature type="signal peptide" evidence="1">
    <location>
        <begin position="1"/>
        <end position="23"/>
    </location>
</feature>
<reference evidence="3 4" key="1">
    <citation type="submission" date="2014-01" db="EMBL/GenBank/DDBJ databases">
        <title>Sulfitobacter sp. H3 (MCCC 1A00686) Genome Sequencing.</title>
        <authorList>
            <person name="Lai Q."/>
            <person name="Hong Z."/>
        </authorList>
    </citation>
    <scope>NUCLEOTIDE SEQUENCE [LARGE SCALE GENOMIC DNA]</scope>
    <source>
        <strain evidence="3 4">H3</strain>
    </source>
</reference>
<dbReference type="AlphaFoldDB" id="A0A073J732"/>
<gene>
    <name evidence="3" type="ORF">SUH3_01040</name>
</gene>
<comment type="caution">
    <text evidence="3">The sequence shown here is derived from an EMBL/GenBank/DDBJ whole genome shotgun (WGS) entry which is preliminary data.</text>
</comment>
<keyword evidence="1" id="KW-0732">Signal</keyword>
<evidence type="ECO:0000313" key="4">
    <source>
        <dbReference type="Proteomes" id="UP000027746"/>
    </source>
</evidence>
<dbReference type="RefSeq" id="WP_037920547.1">
    <property type="nucleotide sequence ID" value="NZ_CP054599.1"/>
</dbReference>
<sequence length="275" mass="29978">MIALARSVCLALTLALTAAAAQAADRARLETFLEVTGFDVALDSIRLSASSAPAMLGLEAEDFGTQWTVMADDVFNTAKMHDMALDILGATLEDDLLDHATEFYDTDLGRRLVVAENNSHMEDDSETKSEAGQAIVAGLERIGSPRLDALKRMNAASDSAGTAVRAIQEVQVRFLMAAAAAGVIELKMEEPDLREAMRADEDELRQSIAESALNGAAYTYQAFSDAEVLEYAKALEDPDMRKVYDLMNAVQYEIMANRYEALAARMRNLQPSQEL</sequence>
<evidence type="ECO:0000256" key="1">
    <source>
        <dbReference type="SAM" id="SignalP"/>
    </source>
</evidence>
<keyword evidence="4" id="KW-1185">Reference proteome</keyword>
<protein>
    <recommendedName>
        <fullName evidence="2">DUF2059 domain-containing protein</fullName>
    </recommendedName>
</protein>
<dbReference type="EMBL" id="JAMD01000001">
    <property type="protein sequence ID" value="KEJ97600.1"/>
    <property type="molecule type" value="Genomic_DNA"/>
</dbReference>
<evidence type="ECO:0000313" key="3">
    <source>
        <dbReference type="EMBL" id="KEJ97600.1"/>
    </source>
</evidence>
<accession>A0A073J732</accession>
<feature type="chain" id="PRO_5001690293" description="DUF2059 domain-containing protein" evidence="1">
    <location>
        <begin position="24"/>
        <end position="275"/>
    </location>
</feature>
<dbReference type="Proteomes" id="UP000027746">
    <property type="component" value="Unassembled WGS sequence"/>
</dbReference>
<name>A0A073J732_9RHOB</name>
<feature type="domain" description="DUF2059" evidence="2">
    <location>
        <begin position="79"/>
        <end position="136"/>
    </location>
</feature>
<dbReference type="Pfam" id="PF09832">
    <property type="entry name" value="DUF2059"/>
    <property type="match status" value="1"/>
</dbReference>
<dbReference type="GeneID" id="68870133"/>
<proteinExistence type="predicted"/>